<dbReference type="AlphaFoldDB" id="A0A1S9RVS4"/>
<protein>
    <recommendedName>
        <fullName evidence="5">FAD linked oxidase N-terminal domain-containing protein</fullName>
    </recommendedName>
</protein>
<name>A0A1S9RVS4_PENBI</name>
<keyword evidence="2" id="KW-0732">Signal</keyword>
<dbReference type="Gene3D" id="3.30.465.10">
    <property type="match status" value="1"/>
</dbReference>
<organism evidence="3 4">
    <name type="scientific">Penicillium brasilianum</name>
    <dbReference type="NCBI Taxonomy" id="104259"/>
    <lineage>
        <taxon>Eukaryota</taxon>
        <taxon>Fungi</taxon>
        <taxon>Dikarya</taxon>
        <taxon>Ascomycota</taxon>
        <taxon>Pezizomycotina</taxon>
        <taxon>Eurotiomycetes</taxon>
        <taxon>Eurotiomycetidae</taxon>
        <taxon>Eurotiales</taxon>
        <taxon>Aspergillaceae</taxon>
        <taxon>Penicillium</taxon>
    </lineage>
</organism>
<feature type="signal peptide" evidence="2">
    <location>
        <begin position="1"/>
        <end position="22"/>
    </location>
</feature>
<dbReference type="Proteomes" id="UP000190744">
    <property type="component" value="Unassembled WGS sequence"/>
</dbReference>
<dbReference type="EMBL" id="LJBN01000104">
    <property type="protein sequence ID" value="OOQ89643.1"/>
    <property type="molecule type" value="Genomic_DNA"/>
</dbReference>
<evidence type="ECO:0008006" key="5">
    <source>
        <dbReference type="Google" id="ProtNLM"/>
    </source>
</evidence>
<sequence>MLSLARALAALSLAVSIGPAEAYTQDCRNLPGDAGWPNLAAWSKLDATLKGQLIATVPQAHVCHRAPYHNYDPTVCTKRQPIWTQAETCVRTPAEIMNAYFQNQSCDPFTSINRTCEVGNYAAYSINVTTAQHVIAGFEFARQHNIRLVVKTCGHAVRDHYIGSYVLFLVLQVSTSFLSLIPTRD</sequence>
<keyword evidence="1" id="KW-0472">Membrane</keyword>
<keyword evidence="1" id="KW-1133">Transmembrane helix</keyword>
<reference evidence="4" key="1">
    <citation type="submission" date="2015-09" db="EMBL/GenBank/DDBJ databases">
        <authorList>
            <person name="Fill T.P."/>
            <person name="Baretta J.F."/>
            <person name="de Almeida L.G."/>
            <person name="Rocha M."/>
            <person name="de Souza D.H."/>
            <person name="Malavazi I."/>
            <person name="Cerdeira L.T."/>
            <person name="Hong H."/>
            <person name="Samborskyy M."/>
            <person name="de Vasconcelos A.T."/>
            <person name="Leadlay P."/>
            <person name="Rodrigues-Filho E."/>
        </authorList>
    </citation>
    <scope>NUCLEOTIDE SEQUENCE [LARGE SCALE GENOMIC DNA]</scope>
    <source>
        <strain evidence="4">LaBioMMi 136</strain>
    </source>
</reference>
<feature type="transmembrane region" description="Helical" evidence="1">
    <location>
        <begin position="161"/>
        <end position="181"/>
    </location>
</feature>
<keyword evidence="1" id="KW-0812">Transmembrane</keyword>
<evidence type="ECO:0000256" key="2">
    <source>
        <dbReference type="SAM" id="SignalP"/>
    </source>
</evidence>
<evidence type="ECO:0000313" key="3">
    <source>
        <dbReference type="EMBL" id="OOQ89643.1"/>
    </source>
</evidence>
<gene>
    <name evidence="3" type="ORF">PEBR_07331</name>
</gene>
<evidence type="ECO:0000256" key="1">
    <source>
        <dbReference type="SAM" id="Phobius"/>
    </source>
</evidence>
<evidence type="ECO:0000313" key="4">
    <source>
        <dbReference type="Proteomes" id="UP000190744"/>
    </source>
</evidence>
<dbReference type="InterPro" id="IPR016169">
    <property type="entry name" value="FAD-bd_PCMH_sub2"/>
</dbReference>
<accession>A0A1S9RVS4</accession>
<feature type="chain" id="PRO_5012368481" description="FAD linked oxidase N-terminal domain-containing protein" evidence="2">
    <location>
        <begin position="23"/>
        <end position="185"/>
    </location>
</feature>
<comment type="caution">
    <text evidence="3">The sequence shown here is derived from an EMBL/GenBank/DDBJ whole genome shotgun (WGS) entry which is preliminary data.</text>
</comment>
<proteinExistence type="predicted"/>